<proteinExistence type="predicted"/>
<dbReference type="EMBL" id="CP098023">
    <property type="protein sequence ID" value="WKD51040.1"/>
    <property type="molecule type" value="Genomic_DNA"/>
</dbReference>
<reference evidence="8 9" key="1">
    <citation type="submission" date="2022-05" db="EMBL/GenBank/DDBJ databases">
        <title>Microbulbifer sp. nov., isolated from sponge.</title>
        <authorList>
            <person name="Gao L."/>
        </authorList>
    </citation>
    <scope>NUCLEOTIDE SEQUENCE [LARGE SCALE GENOMIC DNA]</scope>
    <source>
        <strain evidence="8 9">MI-G</strain>
    </source>
</reference>
<dbReference type="Gene3D" id="1.10.443.10">
    <property type="entry name" value="Intergrase catalytic core"/>
    <property type="match status" value="1"/>
</dbReference>
<dbReference type="Proteomes" id="UP001321520">
    <property type="component" value="Chromosome"/>
</dbReference>
<evidence type="ECO:0000256" key="1">
    <source>
        <dbReference type="ARBA" id="ARBA00022829"/>
    </source>
</evidence>
<name>A0ABY9EEX9_9GAMM</name>
<dbReference type="InterPro" id="IPR002104">
    <property type="entry name" value="Integrase_catalytic"/>
</dbReference>
<dbReference type="Gene3D" id="1.10.150.130">
    <property type="match status" value="1"/>
</dbReference>
<dbReference type="RefSeq" id="WP_301417928.1">
    <property type="nucleotide sequence ID" value="NZ_CP098023.1"/>
</dbReference>
<evidence type="ECO:0000313" key="8">
    <source>
        <dbReference type="EMBL" id="WKD51040.1"/>
    </source>
</evidence>
<evidence type="ECO:0000259" key="7">
    <source>
        <dbReference type="PROSITE" id="PS51900"/>
    </source>
</evidence>
<protein>
    <submittedName>
        <fullName evidence="8">Tyrosine-type recombinase/integrase</fullName>
    </submittedName>
</protein>
<evidence type="ECO:0000259" key="6">
    <source>
        <dbReference type="PROSITE" id="PS51898"/>
    </source>
</evidence>
<dbReference type="Pfam" id="PF13495">
    <property type="entry name" value="Phage_int_SAM_4"/>
    <property type="match status" value="1"/>
</dbReference>
<dbReference type="InterPro" id="IPR011010">
    <property type="entry name" value="DNA_brk_join_enz"/>
</dbReference>
<dbReference type="PANTHER" id="PTHR30349:SF81">
    <property type="entry name" value="TYROSINE RECOMBINASE XERC"/>
    <property type="match status" value="1"/>
</dbReference>
<dbReference type="PANTHER" id="PTHR30349">
    <property type="entry name" value="PHAGE INTEGRASE-RELATED"/>
    <property type="match status" value="1"/>
</dbReference>
<feature type="domain" description="Tyr recombinase" evidence="6">
    <location>
        <begin position="122"/>
        <end position="306"/>
    </location>
</feature>
<keyword evidence="2" id="KW-0229">DNA integration</keyword>
<dbReference type="PROSITE" id="PS51900">
    <property type="entry name" value="CB"/>
    <property type="match status" value="1"/>
</dbReference>
<dbReference type="InterPro" id="IPR050090">
    <property type="entry name" value="Tyrosine_recombinase_XerCD"/>
</dbReference>
<evidence type="ECO:0000256" key="3">
    <source>
        <dbReference type="ARBA" id="ARBA00023125"/>
    </source>
</evidence>
<organism evidence="8 9">
    <name type="scientific">Microbulbifer spongiae</name>
    <dbReference type="NCBI Taxonomy" id="2944933"/>
    <lineage>
        <taxon>Bacteria</taxon>
        <taxon>Pseudomonadati</taxon>
        <taxon>Pseudomonadota</taxon>
        <taxon>Gammaproteobacteria</taxon>
        <taxon>Cellvibrionales</taxon>
        <taxon>Microbulbiferaceae</taxon>
        <taxon>Microbulbifer</taxon>
    </lineage>
</organism>
<dbReference type="InterPro" id="IPR010998">
    <property type="entry name" value="Integrase_recombinase_N"/>
</dbReference>
<feature type="domain" description="Core-binding (CB)" evidence="7">
    <location>
        <begin position="8"/>
        <end position="100"/>
    </location>
</feature>
<evidence type="ECO:0000313" key="9">
    <source>
        <dbReference type="Proteomes" id="UP001321520"/>
    </source>
</evidence>
<evidence type="ECO:0000256" key="2">
    <source>
        <dbReference type="ARBA" id="ARBA00022908"/>
    </source>
</evidence>
<dbReference type="PROSITE" id="PS51898">
    <property type="entry name" value="TYR_RECOMBINASE"/>
    <property type="match status" value="1"/>
</dbReference>
<sequence length="319" mass="36335">MLNRPKPKTLVACVEWYLEDCLVKGLSPRTIEGKRSSLNAFTQWALSERLKRPQQIGIEEIEAYQAYLFRHRQPFTQKPLQKPTIRNRLTAVKVLFRRLHVRGIIKENGLALMELPKVPRQLPKGYLDVEEIEATLQQSLLHDHKGLRDRAMLAVFYATGIRRMELANLNVDDVDVKTGVVTVHKGKGEKDRRVPIALSACTWVQLYLKHVRPKLQQLHSGSALFLDNKGLKFREHQVTRIVSKYVQRAGINKPGACNLFRHSTATLMHENGADIRVVQDMLGHADISTTQIYTHVAINHLKRVYAETHPAALNAGRSS</sequence>
<gene>
    <name evidence="8" type="ORF">M8T91_06360</name>
</gene>
<keyword evidence="1" id="KW-0159">Chromosome partition</keyword>
<evidence type="ECO:0000256" key="5">
    <source>
        <dbReference type="PROSITE-ProRule" id="PRU01248"/>
    </source>
</evidence>
<keyword evidence="9" id="KW-1185">Reference proteome</keyword>
<dbReference type="InterPro" id="IPR013762">
    <property type="entry name" value="Integrase-like_cat_sf"/>
</dbReference>
<dbReference type="Pfam" id="PF00589">
    <property type="entry name" value="Phage_integrase"/>
    <property type="match status" value="1"/>
</dbReference>
<dbReference type="InterPro" id="IPR044068">
    <property type="entry name" value="CB"/>
</dbReference>
<accession>A0ABY9EEX9</accession>
<evidence type="ECO:0000256" key="4">
    <source>
        <dbReference type="ARBA" id="ARBA00023172"/>
    </source>
</evidence>
<dbReference type="InterPro" id="IPR004107">
    <property type="entry name" value="Integrase_SAM-like_N"/>
</dbReference>
<dbReference type="SUPFAM" id="SSF56349">
    <property type="entry name" value="DNA breaking-rejoining enzymes"/>
    <property type="match status" value="1"/>
</dbReference>
<keyword evidence="3 5" id="KW-0238">DNA-binding</keyword>
<keyword evidence="4" id="KW-0233">DNA recombination</keyword>